<keyword evidence="2" id="KW-1185">Reference proteome</keyword>
<dbReference type="OrthoDB" id="7874519at2"/>
<evidence type="ECO:0000313" key="2">
    <source>
        <dbReference type="Proteomes" id="UP000305888"/>
    </source>
</evidence>
<evidence type="ECO:0000313" key="1">
    <source>
        <dbReference type="EMBL" id="QDL91079.1"/>
    </source>
</evidence>
<proteinExistence type="predicted"/>
<dbReference type="AlphaFoldDB" id="A0A5B8FX50"/>
<sequence>MSESPNYAQGGDAQAIRRIANDYYGGYAEMFAAHGWPERGNKLMPSVQARVVDTYGSVRAFEEAHKESDLMFPMEAIKSDPPNVWLTSFYGFKPEEWGFLGFADESRRQGFINGSKPGVLVVIYGAGEASKDELYKVIGVQQCSHKIGNAEQFMFPPAWDAKEKDPHRAGRWNYGVKATRAWRVTPETRMNVLDFAPEATKSKAWQHIGSRGVPLSQAEAANILKLDLQEVDVYGQNPIIGSLAGTAQEILAPSKAGPVSQNSFVTRESEGPKHLYILALQGDTDAFLGRPANGQIIVKAGFSKSPQTRCADHNKAIPKCAFRWEVLHSGPKYGINPYPSSDHAKSGERAMQKILCQKPKGCSLGGEFFLAESGLVQEAWDKGNHAAKVFKK</sequence>
<name>A0A5B8FX50_9RHOB</name>
<gene>
    <name evidence="1" type="ORF">FDP22_04330</name>
</gene>
<protein>
    <submittedName>
        <fullName evidence="1">GIY-YIG nuclease family protein</fullName>
    </submittedName>
</protein>
<dbReference type="KEGG" id="ppru:FDP22_04330"/>
<reference evidence="1 2" key="1">
    <citation type="submission" date="2019-06" db="EMBL/GenBank/DDBJ databases">
        <title>Genome sequence of Rhodobacteraceae bacterium D4M1.</title>
        <authorList>
            <person name="Cao J."/>
        </authorList>
    </citation>
    <scope>NUCLEOTIDE SEQUENCE [LARGE SCALE GENOMIC DNA]</scope>
    <source>
        <strain evidence="1 2">D4M1</strain>
    </source>
</reference>
<accession>A0A5B8FX50</accession>
<dbReference type="Proteomes" id="UP000305888">
    <property type="component" value="Chromosome"/>
</dbReference>
<dbReference type="EMBL" id="CP040818">
    <property type="protein sequence ID" value="QDL91079.1"/>
    <property type="molecule type" value="Genomic_DNA"/>
</dbReference>
<dbReference type="RefSeq" id="WP_138579320.1">
    <property type="nucleotide sequence ID" value="NZ_CP040818.1"/>
</dbReference>
<organism evidence="1 2">
    <name type="scientific">Paroceanicella profunda</name>
    <dbReference type="NCBI Taxonomy" id="2579971"/>
    <lineage>
        <taxon>Bacteria</taxon>
        <taxon>Pseudomonadati</taxon>
        <taxon>Pseudomonadota</taxon>
        <taxon>Alphaproteobacteria</taxon>
        <taxon>Rhodobacterales</taxon>
        <taxon>Paracoccaceae</taxon>
        <taxon>Paroceanicella</taxon>
    </lineage>
</organism>